<name>A0ABT2ER40_9BACT</name>
<reference evidence="1 2" key="1">
    <citation type="submission" date="2022-08" db="EMBL/GenBank/DDBJ databases">
        <title>Bacterial and archaeal communities from various locations to study Microbial Dark Matter (Phase II).</title>
        <authorList>
            <person name="Stepanauskas R."/>
        </authorList>
    </citation>
    <scope>NUCLEOTIDE SEQUENCE [LARGE SCALE GENOMIC DNA]</scope>
    <source>
        <strain evidence="1 2">PD1</strain>
    </source>
</reference>
<accession>A0ABT2ER40</accession>
<protein>
    <submittedName>
        <fullName evidence="1">Uncharacterized protein</fullName>
    </submittedName>
</protein>
<dbReference type="RefSeq" id="WP_259099603.1">
    <property type="nucleotide sequence ID" value="NZ_CP130454.1"/>
</dbReference>
<gene>
    <name evidence="1" type="ORF">M2350_002848</name>
</gene>
<keyword evidence="2" id="KW-1185">Reference proteome</keyword>
<evidence type="ECO:0000313" key="1">
    <source>
        <dbReference type="EMBL" id="MCS3920419.1"/>
    </source>
</evidence>
<evidence type="ECO:0000313" key="2">
    <source>
        <dbReference type="Proteomes" id="UP001204798"/>
    </source>
</evidence>
<sequence length="124" mass="13483">MSERTYQITLPSGLAEALVATLEQVLKEAGFQETLKAGEVGGVETDIWQREKAQVVITFRETETEEKVTIWSQGTDGAAIVKAAACRLVLKLLEALPPEICQTLEPAVTQLRELAALAKDLSTD</sequence>
<dbReference type="EMBL" id="JANUCP010000005">
    <property type="protein sequence ID" value="MCS3920419.1"/>
    <property type="molecule type" value="Genomic_DNA"/>
</dbReference>
<comment type="caution">
    <text evidence="1">The sequence shown here is derived from an EMBL/GenBank/DDBJ whole genome shotgun (WGS) entry which is preliminary data.</text>
</comment>
<organism evidence="1 2">
    <name type="scientific">Candidatus Fervidibacter sacchari</name>
    <dbReference type="NCBI Taxonomy" id="1448929"/>
    <lineage>
        <taxon>Bacteria</taxon>
        <taxon>Candidatus Fervidibacterota</taxon>
        <taxon>Candidatus Fervidibacter</taxon>
    </lineage>
</organism>
<dbReference type="Proteomes" id="UP001204798">
    <property type="component" value="Unassembled WGS sequence"/>
</dbReference>
<proteinExistence type="predicted"/>